<keyword evidence="3" id="KW-1185">Reference proteome</keyword>
<name>A0ABV7Q526_9ACTN</name>
<comment type="caution">
    <text evidence="2">The sequence shown here is derived from an EMBL/GenBank/DDBJ whole genome shotgun (WGS) entry which is preliminary data.</text>
</comment>
<dbReference type="PROSITE" id="PS51257">
    <property type="entry name" value="PROKAR_LIPOPROTEIN"/>
    <property type="match status" value="1"/>
</dbReference>
<keyword evidence="1" id="KW-0732">Signal</keyword>
<organism evidence="2 3">
    <name type="scientific">Glycomyces rhizosphaerae</name>
    <dbReference type="NCBI Taxonomy" id="2054422"/>
    <lineage>
        <taxon>Bacteria</taxon>
        <taxon>Bacillati</taxon>
        <taxon>Actinomycetota</taxon>
        <taxon>Actinomycetes</taxon>
        <taxon>Glycomycetales</taxon>
        <taxon>Glycomycetaceae</taxon>
        <taxon>Glycomyces</taxon>
    </lineage>
</organism>
<feature type="signal peptide" evidence="1">
    <location>
        <begin position="1"/>
        <end position="19"/>
    </location>
</feature>
<feature type="chain" id="PRO_5046988506" evidence="1">
    <location>
        <begin position="20"/>
        <end position="369"/>
    </location>
</feature>
<dbReference type="RefSeq" id="WP_387980906.1">
    <property type="nucleotide sequence ID" value="NZ_JBHRWO010000022.1"/>
</dbReference>
<evidence type="ECO:0000256" key="1">
    <source>
        <dbReference type="SAM" id="SignalP"/>
    </source>
</evidence>
<accession>A0ABV7Q526</accession>
<dbReference type="EMBL" id="JBHRWO010000022">
    <property type="protein sequence ID" value="MFC3495936.1"/>
    <property type="molecule type" value="Genomic_DNA"/>
</dbReference>
<protein>
    <submittedName>
        <fullName evidence="2">Uncharacterized protein</fullName>
    </submittedName>
</protein>
<sequence length="369" mass="41733">MRRLLITALTVSLALTACSEDELVATDDDIARIEQSLIRGSELSWELLGAESRVASLCMQDEGFTVHDPIQLFGNGIPHRFVGFDSEYSRIPTVEQAELFGFGMFTRFTDTDAAEEMRENPDYLAYMAEEDGWWNPQWDLDREEFEAMGTEYEADWMEAFLGPEGFAAWQEMQAMDAEEFMEADPEQAPPGGCELKTIEVVYGGVQEDEDEETGEVYWSKPDVETPLTEIGEEGFKAEFAADHADQEADFLACVDERGYGEWEFDEFGGLPVWEYLNLVYGETSGMESDPEVTPELTDEAEDTEDPVAYEFAMALDFADCAESAGLRDGIEEAWARKYVDPLLERETELYAWEESIEEYLANAQEYLAG</sequence>
<dbReference type="Proteomes" id="UP001595712">
    <property type="component" value="Unassembled WGS sequence"/>
</dbReference>
<gene>
    <name evidence="2" type="ORF">ACFO8M_25935</name>
</gene>
<evidence type="ECO:0000313" key="2">
    <source>
        <dbReference type="EMBL" id="MFC3495936.1"/>
    </source>
</evidence>
<evidence type="ECO:0000313" key="3">
    <source>
        <dbReference type="Proteomes" id="UP001595712"/>
    </source>
</evidence>
<proteinExistence type="predicted"/>
<reference evidence="3" key="1">
    <citation type="journal article" date="2019" name="Int. J. Syst. Evol. Microbiol.">
        <title>The Global Catalogue of Microorganisms (GCM) 10K type strain sequencing project: providing services to taxonomists for standard genome sequencing and annotation.</title>
        <authorList>
            <consortium name="The Broad Institute Genomics Platform"/>
            <consortium name="The Broad Institute Genome Sequencing Center for Infectious Disease"/>
            <person name="Wu L."/>
            <person name="Ma J."/>
        </authorList>
    </citation>
    <scope>NUCLEOTIDE SEQUENCE [LARGE SCALE GENOMIC DNA]</scope>
    <source>
        <strain evidence="3">CGMCC 4.7396</strain>
    </source>
</reference>